<accession>A0A5J6VLA3</accession>
<dbReference type="EMBL" id="MN448290">
    <property type="protein sequence ID" value="QFG74733.1"/>
    <property type="molecule type" value="Genomic_DNA"/>
</dbReference>
<proteinExistence type="predicted"/>
<protein>
    <submittedName>
        <fullName evidence="1">Uncharacterized protein</fullName>
    </submittedName>
</protein>
<name>A0A5J6VLA3_9VIRU</name>
<sequence length="35" mass="4459">MCKYLYDKIKNLIVQILDHEIWEYNLYTGMKWDDY</sequence>
<evidence type="ECO:0000313" key="1">
    <source>
        <dbReference type="EMBL" id="QFG74733.1"/>
    </source>
</evidence>
<organism evidence="1">
    <name type="scientific">Megaviridae environmental sample</name>
    <dbReference type="NCBI Taxonomy" id="1737588"/>
    <lineage>
        <taxon>Viruses</taxon>
        <taxon>Varidnaviria</taxon>
        <taxon>Bamfordvirae</taxon>
        <taxon>Nucleocytoviricota</taxon>
        <taxon>Megaviricetes</taxon>
        <taxon>Imitervirales</taxon>
        <taxon>Mimiviridae</taxon>
        <taxon>environmental samples</taxon>
    </lineage>
</organism>
<reference evidence="1" key="1">
    <citation type="journal article" date="2019" name="Philos. Trans. R. Soc. Lond., B, Biol. Sci.">
        <title>Targeted metagenomic recovery of four divergent viruses reveals shared and distinctive characteristics of giant viruses of marine eukaryotes.</title>
        <authorList>
            <person name="Needham D.M."/>
            <person name="Poirier C."/>
            <person name="Hehenberger E."/>
            <person name="Jimenez V."/>
            <person name="Swalwell J.E."/>
            <person name="Santoro A.E."/>
            <person name="Worden A.Z."/>
        </authorList>
    </citation>
    <scope>NUCLEOTIDE SEQUENCE</scope>
    <source>
        <strain evidence="1">MPacV-611</strain>
    </source>
</reference>